<reference evidence="11 12" key="1">
    <citation type="submission" date="2022-11" db="EMBL/GenBank/DDBJ databases">
        <title>Draft genome sequence of Saccharopolyspora sp. WRP15-2 isolated from rhizosphere soils of wild rice in Thailand.</title>
        <authorList>
            <person name="Duangmal K."/>
            <person name="Kammanee S."/>
            <person name="Muangham S."/>
        </authorList>
    </citation>
    <scope>NUCLEOTIDE SEQUENCE [LARGE SCALE GENOMIC DNA]</scope>
    <source>
        <strain evidence="11 12">WRP15-2</strain>
    </source>
</reference>
<name>A0ABT4VBL2_9PSEU</name>
<dbReference type="EMBL" id="JAQGLA010000119">
    <property type="protein sequence ID" value="MDA3630781.1"/>
    <property type="molecule type" value="Genomic_DNA"/>
</dbReference>
<feature type="transmembrane region" description="Helical" evidence="9">
    <location>
        <begin position="190"/>
        <end position="209"/>
    </location>
</feature>
<evidence type="ECO:0000313" key="12">
    <source>
        <dbReference type="Proteomes" id="UP001210380"/>
    </source>
</evidence>
<feature type="transmembrane region" description="Helical" evidence="9">
    <location>
        <begin position="243"/>
        <end position="264"/>
    </location>
</feature>
<feature type="transmembrane region" description="Helical" evidence="9">
    <location>
        <begin position="400"/>
        <end position="421"/>
    </location>
</feature>
<dbReference type="PROSITE" id="PS00216">
    <property type="entry name" value="SUGAR_TRANSPORT_1"/>
    <property type="match status" value="1"/>
</dbReference>
<dbReference type="InterPro" id="IPR020846">
    <property type="entry name" value="MFS_dom"/>
</dbReference>
<dbReference type="PROSITE" id="PS50850">
    <property type="entry name" value="MFS"/>
    <property type="match status" value="1"/>
</dbReference>
<feature type="transmembrane region" description="Helical" evidence="9">
    <location>
        <begin position="57"/>
        <end position="78"/>
    </location>
</feature>
<evidence type="ECO:0000256" key="3">
    <source>
        <dbReference type="ARBA" id="ARBA00022448"/>
    </source>
</evidence>
<dbReference type="Gene3D" id="1.20.1250.20">
    <property type="entry name" value="MFS general substrate transporter like domains"/>
    <property type="match status" value="2"/>
</dbReference>
<dbReference type="InterPro" id="IPR005829">
    <property type="entry name" value="Sugar_transporter_CS"/>
</dbReference>
<feature type="transmembrane region" description="Helical" evidence="9">
    <location>
        <begin position="334"/>
        <end position="358"/>
    </location>
</feature>
<evidence type="ECO:0000256" key="2">
    <source>
        <dbReference type="ARBA" id="ARBA00008240"/>
    </source>
</evidence>
<dbReference type="Pfam" id="PF07690">
    <property type="entry name" value="MFS_1"/>
    <property type="match status" value="1"/>
</dbReference>
<dbReference type="Proteomes" id="UP001210380">
    <property type="component" value="Unassembled WGS sequence"/>
</dbReference>
<dbReference type="InterPro" id="IPR036259">
    <property type="entry name" value="MFS_trans_sf"/>
</dbReference>
<evidence type="ECO:0000256" key="7">
    <source>
        <dbReference type="ARBA" id="ARBA00022989"/>
    </source>
</evidence>
<keyword evidence="7 9" id="KW-1133">Transmembrane helix</keyword>
<dbReference type="RefSeq" id="WP_270954030.1">
    <property type="nucleotide sequence ID" value="NZ_JAQGLA010000119.1"/>
</dbReference>
<proteinExistence type="inferred from homology"/>
<feature type="domain" description="Major facilitator superfamily (MFS) profile" evidence="10">
    <location>
        <begin position="18"/>
        <end position="426"/>
    </location>
</feature>
<feature type="transmembrane region" description="Helical" evidence="9">
    <location>
        <begin position="370"/>
        <end position="394"/>
    </location>
</feature>
<evidence type="ECO:0000259" key="10">
    <source>
        <dbReference type="PROSITE" id="PS50850"/>
    </source>
</evidence>
<evidence type="ECO:0000256" key="8">
    <source>
        <dbReference type="ARBA" id="ARBA00023136"/>
    </source>
</evidence>
<evidence type="ECO:0000256" key="4">
    <source>
        <dbReference type="ARBA" id="ARBA00022475"/>
    </source>
</evidence>
<keyword evidence="8 9" id="KW-0472">Membrane</keyword>
<accession>A0ABT4VBL2</accession>
<evidence type="ECO:0000313" key="11">
    <source>
        <dbReference type="EMBL" id="MDA3630781.1"/>
    </source>
</evidence>
<protein>
    <submittedName>
        <fullName evidence="11">MFS transporter</fullName>
    </submittedName>
</protein>
<dbReference type="InterPro" id="IPR011701">
    <property type="entry name" value="MFS"/>
</dbReference>
<comment type="subcellular location">
    <subcellularLocation>
        <location evidence="1">Cell membrane</location>
        <topology evidence="1">Multi-pass membrane protein</topology>
    </subcellularLocation>
</comment>
<keyword evidence="5 9" id="KW-0812">Transmembrane</keyword>
<keyword evidence="12" id="KW-1185">Reference proteome</keyword>
<keyword evidence="6" id="KW-0769">Symport</keyword>
<gene>
    <name evidence="11" type="ORF">OU415_35515</name>
</gene>
<keyword evidence="3" id="KW-0813">Transport</keyword>
<feature type="transmembrane region" description="Helical" evidence="9">
    <location>
        <begin position="154"/>
        <end position="178"/>
    </location>
</feature>
<feature type="transmembrane region" description="Helical" evidence="9">
    <location>
        <begin position="276"/>
        <end position="297"/>
    </location>
</feature>
<evidence type="ECO:0000256" key="5">
    <source>
        <dbReference type="ARBA" id="ARBA00022692"/>
    </source>
</evidence>
<dbReference type="PROSITE" id="PS00217">
    <property type="entry name" value="SUGAR_TRANSPORT_2"/>
    <property type="match status" value="1"/>
</dbReference>
<evidence type="ECO:0000256" key="6">
    <source>
        <dbReference type="ARBA" id="ARBA00022847"/>
    </source>
</evidence>
<dbReference type="PANTHER" id="PTHR43528">
    <property type="entry name" value="ALPHA-KETOGLUTARATE PERMEASE"/>
    <property type="match status" value="1"/>
</dbReference>
<evidence type="ECO:0000256" key="9">
    <source>
        <dbReference type="SAM" id="Phobius"/>
    </source>
</evidence>
<comment type="similarity">
    <text evidence="2">Belongs to the major facilitator superfamily. Metabolite:H+ Symporter (MHS) family (TC 2.A.1.6) family.</text>
</comment>
<feature type="transmembrane region" description="Helical" evidence="9">
    <location>
        <begin position="90"/>
        <end position="108"/>
    </location>
</feature>
<dbReference type="PANTHER" id="PTHR43528:SF1">
    <property type="entry name" value="ALPHA-KETOGLUTARATE PERMEASE"/>
    <property type="match status" value="1"/>
</dbReference>
<feature type="transmembrane region" description="Helical" evidence="9">
    <location>
        <begin position="309"/>
        <end position="328"/>
    </location>
</feature>
<dbReference type="SUPFAM" id="SSF103473">
    <property type="entry name" value="MFS general substrate transporter"/>
    <property type="match status" value="1"/>
</dbReference>
<sequence>MTTTSTGATPAPMGRVRAITGATAGHAIEFFDFTVYGFLAVHIGHQFFPSGNPTAELLSSFAVFGLAFFARPLGGLVFGPLADRIGRKQVLVLVLTLMSGCSVLIGLLPTFETWGIAAPVVLVLLRTLQGFSAGGEYSSGSAFLLEFAGPGRRAFGVSWLTFGTTVGLTVGIVTVTGVTAVLSEEAMADWGWRLPFLMAAPLAGIALYIRAKIEDTPEFQALAQTKQINAAPVRDVFGRGRSLALIVGIGAMHATCFYAVFTYMPTYIGTVNQYGATFALISTLVCAAVTLVALPLLATLSDRVGRRPVLIVGSLGFAAIVFPVFSGITLGNPALAMAGQVGLGLLTATYLAASAAAMPELFPVSVRSTGVAIGFNIPAALFGGGAPFVATYLIDVTGWTVAPAIYLLGTALIGLVAALVLRPADIHSDEIVDGQTVVVSEPDAVPGA</sequence>
<dbReference type="InterPro" id="IPR051084">
    <property type="entry name" value="H+-coupled_symporters"/>
</dbReference>
<keyword evidence="4" id="KW-1003">Cell membrane</keyword>
<organism evidence="11 12">
    <name type="scientific">Saccharopolyspora oryzae</name>
    <dbReference type="NCBI Taxonomy" id="2997343"/>
    <lineage>
        <taxon>Bacteria</taxon>
        <taxon>Bacillati</taxon>
        <taxon>Actinomycetota</taxon>
        <taxon>Actinomycetes</taxon>
        <taxon>Pseudonocardiales</taxon>
        <taxon>Pseudonocardiaceae</taxon>
        <taxon>Saccharopolyspora</taxon>
    </lineage>
</organism>
<evidence type="ECO:0000256" key="1">
    <source>
        <dbReference type="ARBA" id="ARBA00004651"/>
    </source>
</evidence>
<comment type="caution">
    <text evidence="11">The sequence shown here is derived from an EMBL/GenBank/DDBJ whole genome shotgun (WGS) entry which is preliminary data.</text>
</comment>